<feature type="compositionally biased region" description="Basic residues" evidence="2">
    <location>
        <begin position="761"/>
        <end position="772"/>
    </location>
</feature>
<dbReference type="Pfam" id="PF20400">
    <property type="entry name" value="BAR_4"/>
    <property type="match status" value="1"/>
</dbReference>
<dbReference type="Pfam" id="PF20399">
    <property type="entry name" value="PH_20"/>
    <property type="match status" value="1"/>
</dbReference>
<gene>
    <name evidence="4" type="ORF">RHTO0S_15e01442g</name>
</gene>
<feature type="region of interest" description="Disordered" evidence="2">
    <location>
        <begin position="508"/>
        <end position="606"/>
    </location>
</feature>
<feature type="region of interest" description="Disordered" evidence="2">
    <location>
        <begin position="387"/>
        <end position="407"/>
    </location>
</feature>
<dbReference type="OrthoDB" id="5598057at2759"/>
<feature type="region of interest" description="Disordered" evidence="2">
    <location>
        <begin position="635"/>
        <end position="855"/>
    </location>
</feature>
<feature type="compositionally biased region" description="Low complexity" evidence="2">
    <location>
        <begin position="555"/>
        <end position="580"/>
    </location>
</feature>
<feature type="compositionally biased region" description="Acidic residues" evidence="2">
    <location>
        <begin position="729"/>
        <end position="754"/>
    </location>
</feature>
<feature type="compositionally biased region" description="Polar residues" evidence="2">
    <location>
        <begin position="704"/>
        <end position="722"/>
    </location>
</feature>
<evidence type="ECO:0000259" key="3">
    <source>
        <dbReference type="PROSITE" id="PS50003"/>
    </source>
</evidence>
<organism evidence="4">
    <name type="scientific">Rhodotorula toruloides</name>
    <name type="common">Yeast</name>
    <name type="synonym">Rhodosporidium toruloides</name>
    <dbReference type="NCBI Taxonomy" id="5286"/>
    <lineage>
        <taxon>Eukaryota</taxon>
        <taxon>Fungi</taxon>
        <taxon>Dikarya</taxon>
        <taxon>Basidiomycota</taxon>
        <taxon>Pucciniomycotina</taxon>
        <taxon>Microbotryomycetes</taxon>
        <taxon>Sporidiobolales</taxon>
        <taxon>Sporidiobolaceae</taxon>
        <taxon>Rhodotorula</taxon>
    </lineage>
</organism>
<dbReference type="PANTHER" id="PTHR31941">
    <property type="entry name" value="CYTOSKELETAL SIGNALING PROTEIN SLM1"/>
    <property type="match status" value="1"/>
</dbReference>
<dbReference type="Gene3D" id="1.20.1270.60">
    <property type="entry name" value="Arfaptin homology (AH) domain/BAR domain"/>
    <property type="match status" value="1"/>
</dbReference>
<dbReference type="InterPro" id="IPR027267">
    <property type="entry name" value="AH/BAR_dom_sf"/>
</dbReference>
<feature type="compositionally biased region" description="Basic and acidic residues" evidence="2">
    <location>
        <begin position="812"/>
        <end position="823"/>
    </location>
</feature>
<dbReference type="PANTHER" id="PTHR31941:SF1">
    <property type="entry name" value="CYTOSKELETAL SIGNALING PROTEIN SLM1"/>
    <property type="match status" value="1"/>
</dbReference>
<accession>A0A061BIM6</accession>
<feature type="compositionally biased region" description="Basic and acidic residues" evidence="2">
    <location>
        <begin position="841"/>
        <end position="855"/>
    </location>
</feature>
<sequence>MSSLLRLSSYGSSASAGQTSHGYPKSPATPSPQPPKEAYPPAPAGTAKPSDILINRAHEIKRIAKGLAGYFQGVSEAHHAHSLSLKKLSTAGTTPIATPLAESSIFIPLPASSTNSSSEPNSPSNADSALALGGSGSEGWQQILHFTRETNSRVAEAHADLAKKVGKEVVGPLLKCRVEMKSFIQIMERELVKAVDAVQKERDTAAPLLTRLSTSITQSSLPLSAPSLSPIEDPVLIRAQVEAQLRAQVIKENELLAVVKTWTEKVEQREKEVFAEIKRVWGVWEQANSAMLLGNQQLSMFLSATVDSVPPDAEWQHFLKLNHVVLPDVPEKTLDDVQWDGKGHELTSVVMEGMLERQTSFLKSWKPAYFVLTPSGHLHIYPPPPASAVPAATSDDETERASLSSTPAYPPLSASAQYLLLHTSPHLSLNLALCTLGPMPTPSKAATETEGKKKAAPLDAVFTLIESLGKDGKGEGSGTRHVVRCKGEKGWEEMGTWVAAIGKFCATPSVPPPPSPPTPTPASTFPPPGTIIEEKQPQPRDSISSLETHVPPVLPARSLPLGSSPALPSLPTSPQSTSSTAPPPLPPRDSYISTTSTTGSEDLSNVMRSSLIIEDDYDLSRAMNGLGVAVGAGANGAEELSSPPPPVPMRQVSPSGSEDEDEEEDAGDLGRSISSTSLANVGGRQVMSPRQGSVKSLAAAWEKNGQTSPTVQQERRNGSVSGSIKEVKEDEEVQEDGAEEDGAKEEEPNQDEENERAATPKGKKGKKKRKSKGGANAAKPTERPLPLPSVDPEHADLGLPSPHSPNFNPPPADEHANDVEEAKSPPPMVLEEVEEAPSRGSLDEREREGEMGVAQ</sequence>
<dbReference type="PROSITE" id="PS50003">
    <property type="entry name" value="PH_DOMAIN"/>
    <property type="match status" value="1"/>
</dbReference>
<feature type="region of interest" description="Disordered" evidence="2">
    <location>
        <begin position="111"/>
        <end position="132"/>
    </location>
</feature>
<dbReference type="Gene3D" id="2.30.29.30">
    <property type="entry name" value="Pleckstrin-homology domain (PH domain)/Phosphotyrosine-binding domain (PTB)"/>
    <property type="match status" value="1"/>
</dbReference>
<evidence type="ECO:0000313" key="4">
    <source>
        <dbReference type="EMBL" id="CDR47744.1"/>
    </source>
</evidence>
<keyword evidence="1" id="KW-0597">Phosphoprotein</keyword>
<protein>
    <submittedName>
        <fullName evidence="4">RHTO0S15e01442g1_1</fullName>
    </submittedName>
</protein>
<dbReference type="InterPro" id="IPR046869">
    <property type="entry name" value="SLM1/RGC1-like_PH"/>
</dbReference>
<evidence type="ECO:0000256" key="2">
    <source>
        <dbReference type="SAM" id="MobiDB-lite"/>
    </source>
</evidence>
<feature type="domain" description="PH" evidence="3">
    <location>
        <begin position="348"/>
        <end position="506"/>
    </location>
</feature>
<feature type="compositionally biased region" description="Polar residues" evidence="2">
    <location>
        <begin position="591"/>
        <end position="606"/>
    </location>
</feature>
<feature type="region of interest" description="Disordered" evidence="2">
    <location>
        <begin position="1"/>
        <end position="49"/>
    </location>
</feature>
<dbReference type="AlphaFoldDB" id="A0A061BIM6"/>
<feature type="compositionally biased region" description="Acidic residues" evidence="2">
    <location>
        <begin position="657"/>
        <end position="667"/>
    </location>
</feature>
<name>A0A061BIM6_RHOTO</name>
<dbReference type="EMBL" id="LK052950">
    <property type="protein sequence ID" value="CDR47744.1"/>
    <property type="molecule type" value="Genomic_DNA"/>
</dbReference>
<dbReference type="InterPro" id="IPR046868">
    <property type="entry name" value="BAR_4"/>
</dbReference>
<dbReference type="InterPro" id="IPR001849">
    <property type="entry name" value="PH_domain"/>
</dbReference>
<reference evidence="4" key="1">
    <citation type="journal article" date="2014" name="Genome Announc.">
        <title>Draft genome sequence of Rhodosporidium toruloides CECT1137, an oleaginous yeast of biotechnological interest.</title>
        <authorList>
            <person name="Morin N."/>
            <person name="Calcas X."/>
            <person name="Devillers H."/>
            <person name="Durrens P."/>
            <person name="Sherman D.J."/>
            <person name="Nicaud J.-M."/>
            <person name="Neuveglise C."/>
        </authorList>
    </citation>
    <scope>NUCLEOTIDE SEQUENCE</scope>
    <source>
        <strain evidence="4">CECT1137</strain>
    </source>
</reference>
<feature type="compositionally biased region" description="Pro residues" evidence="2">
    <location>
        <begin position="509"/>
        <end position="529"/>
    </location>
</feature>
<dbReference type="SUPFAM" id="SSF50729">
    <property type="entry name" value="PH domain-like"/>
    <property type="match status" value="1"/>
</dbReference>
<proteinExistence type="predicted"/>
<evidence type="ECO:0000256" key="1">
    <source>
        <dbReference type="ARBA" id="ARBA00022553"/>
    </source>
</evidence>
<dbReference type="InterPro" id="IPR011993">
    <property type="entry name" value="PH-like_dom_sf"/>
</dbReference>
<dbReference type="SMART" id="SM00233">
    <property type="entry name" value="PH"/>
    <property type="match status" value="1"/>
</dbReference>
<feature type="compositionally biased region" description="Pro residues" evidence="2">
    <location>
        <begin position="27"/>
        <end position="43"/>
    </location>
</feature>
<feature type="compositionally biased region" description="Low complexity" evidence="2">
    <location>
        <begin position="1"/>
        <end position="17"/>
    </location>
</feature>
<dbReference type="SUPFAM" id="SSF103657">
    <property type="entry name" value="BAR/IMD domain-like"/>
    <property type="match status" value="1"/>
</dbReference>